<dbReference type="InterPro" id="IPR036779">
    <property type="entry name" value="LysM_dom_sf"/>
</dbReference>
<dbReference type="Gene3D" id="3.10.350.10">
    <property type="entry name" value="LysM domain"/>
    <property type="match status" value="1"/>
</dbReference>
<evidence type="ECO:0000259" key="1">
    <source>
        <dbReference type="Pfam" id="PF01476"/>
    </source>
</evidence>
<feature type="domain" description="LysM" evidence="1">
    <location>
        <begin position="504"/>
        <end position="541"/>
    </location>
</feature>
<dbReference type="GeneID" id="83003383"/>
<dbReference type="InterPro" id="IPR018392">
    <property type="entry name" value="LysM"/>
</dbReference>
<dbReference type="EMBL" id="QRMS01000003">
    <property type="protein sequence ID" value="RHJ87436.1"/>
    <property type="molecule type" value="Genomic_DNA"/>
</dbReference>
<keyword evidence="3" id="KW-1185">Reference proteome</keyword>
<sequence length="543" mass="62561">MTYENDIPEYALQPARAPKTIEAEAIYNTEKIVYPAEEQTVSYQFEEDILVPDTKPDMREILLMDAACDIMPAEKKVSPKTDDLLNITGAITIQTIYDSESDDKEPVAITSKVPYKYQWSLNPLDQAEGVFACRVKALEYMIINERKFRVKITLEFSGQLFCEREFQFFDGLRDEQLEMKRAEASLTCLELIKKDEVSIDETFKGKDSNFRPEYILKQDFTITENYRQVTTEKVVINGFVFCSLLYSATDPSEEEPKSAICQHNQRIEFTQFVPIEKEHRGKNWNSVKTFFNSKDLAVVIEHDEENPDEIHFRIKGDVQTRVELYESRRRDMIVDAYHREKNFAYEFSTKKVSNISDAAMSETSIREIVNLPEGAKASEAVYCNAKILECECACERGKVIVTGTASCCALWKDQDDCFKAARIVPDFRGSVDMEKAVTGQKACCRPLIKSAWVELINEKQIEINCTIMLGVETYDEGEVVLLEKPHFVDKPKEKEYPMVIVTMKQGETLWELAKRYRTTEDHIRTANNLEEEPECGQRLLIVK</sequence>
<name>A0A415E1C3_9FIRM</name>
<dbReference type="SUPFAM" id="SSF54106">
    <property type="entry name" value="LysM domain"/>
    <property type="match status" value="1"/>
</dbReference>
<comment type="caution">
    <text evidence="2">The sequence shown here is derived from an EMBL/GenBank/DDBJ whole genome shotgun (WGS) entry which is preliminary data.</text>
</comment>
<dbReference type="STRING" id="1776384.GCA_900086585_00993"/>
<proteinExistence type="predicted"/>
<reference evidence="2 3" key="1">
    <citation type="submission" date="2018-08" db="EMBL/GenBank/DDBJ databases">
        <title>A genome reference for cultivated species of the human gut microbiota.</title>
        <authorList>
            <person name="Zou Y."/>
            <person name="Xue W."/>
            <person name="Luo G."/>
        </authorList>
    </citation>
    <scope>NUCLEOTIDE SEQUENCE [LARGE SCALE GENOMIC DNA]</scope>
    <source>
        <strain evidence="2 3">AM07-24</strain>
    </source>
</reference>
<evidence type="ECO:0000313" key="3">
    <source>
        <dbReference type="Proteomes" id="UP000284841"/>
    </source>
</evidence>
<dbReference type="Proteomes" id="UP000284841">
    <property type="component" value="Unassembled WGS sequence"/>
</dbReference>
<evidence type="ECO:0000313" key="2">
    <source>
        <dbReference type="EMBL" id="RHJ87436.1"/>
    </source>
</evidence>
<dbReference type="OrthoDB" id="9779340at2"/>
<gene>
    <name evidence="2" type="ORF">DW099_12120</name>
</gene>
<organism evidence="2 3">
    <name type="scientific">Emergencia timonensis</name>
    <dbReference type="NCBI Taxonomy" id="1776384"/>
    <lineage>
        <taxon>Bacteria</taxon>
        <taxon>Bacillati</taxon>
        <taxon>Bacillota</taxon>
        <taxon>Clostridia</taxon>
        <taxon>Peptostreptococcales</taxon>
        <taxon>Anaerovoracaceae</taxon>
        <taxon>Emergencia</taxon>
    </lineage>
</organism>
<dbReference type="AlphaFoldDB" id="A0A415E1C3"/>
<dbReference type="Pfam" id="PF01476">
    <property type="entry name" value="LysM"/>
    <property type="match status" value="1"/>
</dbReference>
<accession>A0A415E1C3</accession>
<protein>
    <submittedName>
        <fullName evidence="2">LysM domain-containing protein</fullName>
    </submittedName>
</protein>
<dbReference type="RefSeq" id="WP_067534559.1">
    <property type="nucleotide sequence ID" value="NZ_AP025567.1"/>
</dbReference>
<dbReference type="CDD" id="cd00118">
    <property type="entry name" value="LysM"/>
    <property type="match status" value="1"/>
</dbReference>